<gene>
    <name evidence="2" type="ORF">TNIN_282371</name>
</gene>
<evidence type="ECO:0000313" key="3">
    <source>
        <dbReference type="Proteomes" id="UP000886998"/>
    </source>
</evidence>
<protein>
    <submittedName>
        <fullName evidence="2">Uncharacterized protein</fullName>
    </submittedName>
</protein>
<sequence length="104" mass="11256">MEENSTQDDKEICGCTDVLMFIGRNVVVAKGFGLSNGFSISLSTGTASVLVKKTSESMRSGNVVRIKLKYVWCSKLPLVLVLDFLTLTALLSKDLVASYGPIHV</sequence>
<proteinExistence type="predicted"/>
<evidence type="ECO:0000256" key="1">
    <source>
        <dbReference type="SAM" id="Phobius"/>
    </source>
</evidence>
<keyword evidence="3" id="KW-1185">Reference proteome</keyword>
<evidence type="ECO:0000313" key="2">
    <source>
        <dbReference type="EMBL" id="GFY73999.1"/>
    </source>
</evidence>
<feature type="transmembrane region" description="Helical" evidence="1">
    <location>
        <begin position="72"/>
        <end position="91"/>
    </location>
</feature>
<name>A0A8X7CIB5_9ARAC</name>
<dbReference type="AlphaFoldDB" id="A0A8X7CIB5"/>
<dbReference type="EMBL" id="BMAV01020502">
    <property type="protein sequence ID" value="GFY73999.1"/>
    <property type="molecule type" value="Genomic_DNA"/>
</dbReference>
<reference evidence="2" key="1">
    <citation type="submission" date="2020-08" db="EMBL/GenBank/DDBJ databases">
        <title>Multicomponent nature underlies the extraordinary mechanical properties of spider dragline silk.</title>
        <authorList>
            <person name="Kono N."/>
            <person name="Nakamura H."/>
            <person name="Mori M."/>
            <person name="Yoshida Y."/>
            <person name="Ohtoshi R."/>
            <person name="Malay A.D."/>
            <person name="Moran D.A.P."/>
            <person name="Tomita M."/>
            <person name="Numata K."/>
            <person name="Arakawa K."/>
        </authorList>
    </citation>
    <scope>NUCLEOTIDE SEQUENCE</scope>
</reference>
<accession>A0A8X7CIB5</accession>
<keyword evidence="1" id="KW-0812">Transmembrane</keyword>
<comment type="caution">
    <text evidence="2">The sequence shown here is derived from an EMBL/GenBank/DDBJ whole genome shotgun (WGS) entry which is preliminary data.</text>
</comment>
<keyword evidence="1" id="KW-1133">Transmembrane helix</keyword>
<keyword evidence="1" id="KW-0472">Membrane</keyword>
<dbReference type="Proteomes" id="UP000886998">
    <property type="component" value="Unassembled WGS sequence"/>
</dbReference>
<organism evidence="2 3">
    <name type="scientific">Trichonephila inaurata madagascariensis</name>
    <dbReference type="NCBI Taxonomy" id="2747483"/>
    <lineage>
        <taxon>Eukaryota</taxon>
        <taxon>Metazoa</taxon>
        <taxon>Ecdysozoa</taxon>
        <taxon>Arthropoda</taxon>
        <taxon>Chelicerata</taxon>
        <taxon>Arachnida</taxon>
        <taxon>Araneae</taxon>
        <taxon>Araneomorphae</taxon>
        <taxon>Entelegynae</taxon>
        <taxon>Araneoidea</taxon>
        <taxon>Nephilidae</taxon>
        <taxon>Trichonephila</taxon>
        <taxon>Trichonephila inaurata</taxon>
    </lineage>
</organism>